<feature type="domain" description="NarX-like N-terminal" evidence="6">
    <location>
        <begin position="38"/>
        <end position="130"/>
    </location>
</feature>
<organism evidence="7 8">
    <name type="scientific">Maribacter hydrothermalis</name>
    <dbReference type="NCBI Taxonomy" id="1836467"/>
    <lineage>
        <taxon>Bacteria</taxon>
        <taxon>Pseudomonadati</taxon>
        <taxon>Bacteroidota</taxon>
        <taxon>Flavobacteriia</taxon>
        <taxon>Flavobacteriales</taxon>
        <taxon>Flavobacteriaceae</taxon>
        <taxon>Maribacter</taxon>
    </lineage>
</organism>
<keyword evidence="3 5" id="KW-1133">Transmembrane helix</keyword>
<dbReference type="Proteomes" id="UP000092164">
    <property type="component" value="Unassembled WGS sequence"/>
</dbReference>
<feature type="transmembrane region" description="Helical" evidence="5">
    <location>
        <begin position="20"/>
        <end position="40"/>
    </location>
</feature>
<evidence type="ECO:0000256" key="3">
    <source>
        <dbReference type="ARBA" id="ARBA00022989"/>
    </source>
</evidence>
<keyword evidence="2 5" id="KW-0812">Transmembrane</keyword>
<name>A0A1B7Z7V5_9FLAO</name>
<evidence type="ECO:0000256" key="2">
    <source>
        <dbReference type="ARBA" id="ARBA00022692"/>
    </source>
</evidence>
<evidence type="ECO:0000259" key="6">
    <source>
        <dbReference type="Pfam" id="PF13675"/>
    </source>
</evidence>
<dbReference type="InterPro" id="IPR029095">
    <property type="entry name" value="NarX-like_N"/>
</dbReference>
<evidence type="ECO:0000313" key="8">
    <source>
        <dbReference type="Proteomes" id="UP000092164"/>
    </source>
</evidence>
<dbReference type="Pfam" id="PF13675">
    <property type="entry name" value="PilJ"/>
    <property type="match status" value="1"/>
</dbReference>
<dbReference type="STRING" id="1836467.BTR34_00170"/>
<accession>A0A1B7Z7V5</accession>
<evidence type="ECO:0000256" key="5">
    <source>
        <dbReference type="SAM" id="Phobius"/>
    </source>
</evidence>
<dbReference type="OrthoDB" id="9760839at2"/>
<evidence type="ECO:0000256" key="4">
    <source>
        <dbReference type="ARBA" id="ARBA00023136"/>
    </source>
</evidence>
<evidence type="ECO:0000313" key="7">
    <source>
        <dbReference type="EMBL" id="OBR38772.1"/>
    </source>
</evidence>
<dbReference type="KEGG" id="mart:BTR34_00170"/>
<dbReference type="AlphaFoldDB" id="A0A1B7Z7V5"/>
<comment type="subcellular location">
    <subcellularLocation>
        <location evidence="1">Membrane</location>
        <topology evidence="1">Multi-pass membrane protein</topology>
    </subcellularLocation>
</comment>
<feature type="transmembrane region" description="Helical" evidence="5">
    <location>
        <begin position="172"/>
        <end position="195"/>
    </location>
</feature>
<reference evidence="8" key="1">
    <citation type="submission" date="2016-06" db="EMBL/GenBank/DDBJ databases">
        <authorList>
            <person name="Zhan P."/>
        </authorList>
    </citation>
    <scope>NUCLEOTIDE SEQUENCE [LARGE SCALE GENOMIC DNA]</scope>
    <source>
        <strain evidence="8">T28</strain>
    </source>
</reference>
<protein>
    <recommendedName>
        <fullName evidence="6">NarX-like N-terminal domain-containing protein</fullName>
    </recommendedName>
</protein>
<keyword evidence="8" id="KW-1185">Reference proteome</keyword>
<dbReference type="GO" id="GO:0016020">
    <property type="term" value="C:membrane"/>
    <property type="evidence" value="ECO:0007669"/>
    <property type="project" value="UniProtKB-SubCell"/>
</dbReference>
<evidence type="ECO:0000256" key="1">
    <source>
        <dbReference type="ARBA" id="ARBA00004141"/>
    </source>
</evidence>
<gene>
    <name evidence="7" type="ORF">A9200_03640</name>
</gene>
<keyword evidence="4 5" id="KW-0472">Membrane</keyword>
<proteinExistence type="predicted"/>
<sequence>MLRNSTSIFKRHKSFNNYYILVFTVIVLTILIQSIIQYSLAKQRHDALRINIAGRQRMLSQIIVKDLYECKYATCDYGKLRVVLNKLKNTNESLQKGNVAIGLDPLDDESIQANFNKLQPYLNSILTSLNDFNKLNSVSIATISAEADAFLKIMETIVNQFQKSSEKDIKTLMIVELELAVFSLMILILEIFFFINPSIKKIAIQNKKLKEISWHQSHAFNSHITNIKKYRHILGIEKNLEHKKELVDVIMKELKDLEIVSDNMVKSLEKEQ</sequence>
<comment type="caution">
    <text evidence="7">The sequence shown here is derived from an EMBL/GenBank/DDBJ whole genome shotgun (WGS) entry which is preliminary data.</text>
</comment>
<dbReference type="EMBL" id="LZFP01000012">
    <property type="protein sequence ID" value="OBR38772.1"/>
    <property type="molecule type" value="Genomic_DNA"/>
</dbReference>